<dbReference type="GO" id="GO:0052381">
    <property type="term" value="F:tRNA dimethylallyltransferase activity"/>
    <property type="evidence" value="ECO:0007669"/>
    <property type="project" value="InterPro"/>
</dbReference>
<dbReference type="AlphaFoldDB" id="A0A803NAN8"/>
<reference evidence="7" key="1">
    <citation type="journal article" date="2017" name="Nature">
        <title>The genome of Chenopodium quinoa.</title>
        <authorList>
            <person name="Jarvis D.E."/>
            <person name="Ho Y.S."/>
            <person name="Lightfoot D.J."/>
            <person name="Schmoeckel S.M."/>
            <person name="Li B."/>
            <person name="Borm T.J.A."/>
            <person name="Ohyanagi H."/>
            <person name="Mineta K."/>
            <person name="Michell C.T."/>
            <person name="Saber N."/>
            <person name="Kharbatia N.M."/>
            <person name="Rupper R.R."/>
            <person name="Sharp A.R."/>
            <person name="Dally N."/>
            <person name="Boughton B.A."/>
            <person name="Woo Y.H."/>
            <person name="Gao G."/>
            <person name="Schijlen E.G.W.M."/>
            <person name="Guo X."/>
            <person name="Momin A.A."/>
            <person name="Negrao S."/>
            <person name="Al-Babili S."/>
            <person name="Gehring C."/>
            <person name="Roessner U."/>
            <person name="Jung C."/>
            <person name="Murphy K."/>
            <person name="Arold S.T."/>
            <person name="Gojobori T."/>
            <person name="van der Linden C.G."/>
            <person name="van Loo E.N."/>
            <person name="Jellen E.N."/>
            <person name="Maughan P.J."/>
            <person name="Tester M."/>
        </authorList>
    </citation>
    <scope>NUCLEOTIDE SEQUENCE [LARGE SCALE GENOMIC DNA]</scope>
    <source>
        <strain evidence="7">cv. PI 614886</strain>
    </source>
</reference>
<comment type="similarity">
    <text evidence="1">Belongs to the IPP transferase family.</text>
</comment>
<dbReference type="OMA" id="CLHVHSE"/>
<dbReference type="SUPFAM" id="SSF52540">
    <property type="entry name" value="P-loop containing nucleoside triphosphate hydrolases"/>
    <property type="match status" value="1"/>
</dbReference>
<evidence type="ECO:0000256" key="4">
    <source>
        <dbReference type="ARBA" id="ARBA00022741"/>
    </source>
</evidence>
<organism evidence="7 8">
    <name type="scientific">Chenopodium quinoa</name>
    <name type="common">Quinoa</name>
    <dbReference type="NCBI Taxonomy" id="63459"/>
    <lineage>
        <taxon>Eukaryota</taxon>
        <taxon>Viridiplantae</taxon>
        <taxon>Streptophyta</taxon>
        <taxon>Embryophyta</taxon>
        <taxon>Tracheophyta</taxon>
        <taxon>Spermatophyta</taxon>
        <taxon>Magnoliopsida</taxon>
        <taxon>eudicotyledons</taxon>
        <taxon>Gunneridae</taxon>
        <taxon>Pentapetalae</taxon>
        <taxon>Caryophyllales</taxon>
        <taxon>Chenopodiaceae</taxon>
        <taxon>Chenopodioideae</taxon>
        <taxon>Atripliceae</taxon>
        <taxon>Chenopodium</taxon>
    </lineage>
</organism>
<name>A0A803NAN8_CHEQI</name>
<dbReference type="GO" id="GO:0005739">
    <property type="term" value="C:mitochondrion"/>
    <property type="evidence" value="ECO:0007669"/>
    <property type="project" value="TreeGrafter"/>
</dbReference>
<dbReference type="Pfam" id="PF01715">
    <property type="entry name" value="IPPT"/>
    <property type="match status" value="2"/>
</dbReference>
<dbReference type="SUPFAM" id="SSF57667">
    <property type="entry name" value="beta-beta-alpha zinc fingers"/>
    <property type="match status" value="1"/>
</dbReference>
<keyword evidence="5" id="KW-0067">ATP-binding</keyword>
<evidence type="ECO:0000259" key="6">
    <source>
        <dbReference type="PROSITE" id="PS00028"/>
    </source>
</evidence>
<evidence type="ECO:0000256" key="2">
    <source>
        <dbReference type="ARBA" id="ARBA00022679"/>
    </source>
</evidence>
<dbReference type="Proteomes" id="UP000596660">
    <property type="component" value="Unplaced"/>
</dbReference>
<dbReference type="HAMAP" id="MF_00185">
    <property type="entry name" value="IPP_trans"/>
    <property type="match status" value="1"/>
</dbReference>
<dbReference type="InterPro" id="IPR039657">
    <property type="entry name" value="Dimethylallyltransferase"/>
</dbReference>
<dbReference type="Gene3D" id="1.10.20.140">
    <property type="match status" value="1"/>
</dbReference>
<keyword evidence="2" id="KW-0808">Transferase</keyword>
<proteinExistence type="inferred from homology"/>
<dbReference type="GO" id="GO:0005524">
    <property type="term" value="F:ATP binding"/>
    <property type="evidence" value="ECO:0007669"/>
    <property type="project" value="UniProtKB-KW"/>
</dbReference>
<sequence>MELQNPNNGGGETKPKLVVIMGPTGSGKSKLGIDLATHFPVEIINADSMQVYHSLDVLTNKLTLSEQKGVPHHLLGTISPNVEFTAKDFRDAAIPIIKDILSRNHLPVIVGGTNFYIQALVSSFLLDDSVEEISDSCIRENSGKHKGYHLVEESLLYLMMLLNLCCMQALVSSFLLDDSVEEISDSCIRENSDVANLQKCELFEQGSCDYSYDRLRDLDPVAANRIHPNDHRKIRQYLELFTRSEILPSQLFQGEMTEKWGRLGCNSRWNCCFVCVDASLSVLDRFVDQRVDRMIGAGLLNEVYDIYNLNTDYTRGLRQAIGVREFEDFLCAKISEVRKERNNSFQDTASLNNTDISLRQDLKEVSSSSSDTPDRRLLEKAISKLKQNTRRLVRWQKRRINRLQTLFGWNIHFVDSTESLLGNSEDTWICQVIEPAAKVISSFLNSDVTSASDDTDHLVQKLNERDLWTQYTCKACDKILRGAHEWEQHNQGRGHRKRMANLKKRQGSFFTVSLQLPGGDCVSSDASQV</sequence>
<keyword evidence="8" id="KW-1185">Reference proteome</keyword>
<evidence type="ECO:0000256" key="5">
    <source>
        <dbReference type="ARBA" id="ARBA00022840"/>
    </source>
</evidence>
<keyword evidence="4" id="KW-0547">Nucleotide-binding</keyword>
<dbReference type="Gene3D" id="3.30.160.60">
    <property type="entry name" value="Classic Zinc Finger"/>
    <property type="match status" value="1"/>
</dbReference>
<dbReference type="PANTHER" id="PTHR11088">
    <property type="entry name" value="TRNA DIMETHYLALLYLTRANSFERASE"/>
    <property type="match status" value="1"/>
</dbReference>
<evidence type="ECO:0000256" key="1">
    <source>
        <dbReference type="ARBA" id="ARBA00005842"/>
    </source>
</evidence>
<dbReference type="GO" id="GO:0006400">
    <property type="term" value="P:tRNA modification"/>
    <property type="evidence" value="ECO:0007669"/>
    <property type="project" value="TreeGrafter"/>
</dbReference>
<evidence type="ECO:0000313" key="8">
    <source>
        <dbReference type="Proteomes" id="UP000596660"/>
    </source>
</evidence>
<dbReference type="GO" id="GO:0009691">
    <property type="term" value="P:cytokinin biosynthetic process"/>
    <property type="evidence" value="ECO:0007669"/>
    <property type="project" value="UniProtKB-KW"/>
</dbReference>
<dbReference type="Gramene" id="AUR62043078-RA">
    <property type="protein sequence ID" value="AUR62043078-RA:cds"/>
    <property type="gene ID" value="AUR62043078"/>
</dbReference>
<dbReference type="InterPro" id="IPR036236">
    <property type="entry name" value="Znf_C2H2_sf"/>
</dbReference>
<dbReference type="Gene3D" id="3.40.50.300">
    <property type="entry name" value="P-loop containing nucleotide triphosphate hydrolases"/>
    <property type="match status" value="1"/>
</dbReference>
<dbReference type="InterPro" id="IPR018022">
    <property type="entry name" value="IPT"/>
</dbReference>
<dbReference type="InterPro" id="IPR013087">
    <property type="entry name" value="Znf_C2H2_type"/>
</dbReference>
<accession>A0A803NAN8</accession>
<protein>
    <recommendedName>
        <fullName evidence="6">C2H2-type domain-containing protein</fullName>
    </recommendedName>
</protein>
<dbReference type="FunFam" id="3.30.160.60:FF:002405">
    <property type="entry name" value="tRNA dimethylallyltransferase"/>
    <property type="match status" value="1"/>
</dbReference>
<feature type="domain" description="C2H2-type" evidence="6">
    <location>
        <begin position="473"/>
        <end position="495"/>
    </location>
</feature>
<evidence type="ECO:0000256" key="3">
    <source>
        <dbReference type="ARBA" id="ARBA00022712"/>
    </source>
</evidence>
<keyword evidence="3" id="KW-0203">Cytokinin biosynthesis</keyword>
<evidence type="ECO:0000313" key="7">
    <source>
        <dbReference type="EnsemblPlants" id="AUR62043078-RA:cds"/>
    </source>
</evidence>
<reference evidence="7" key="2">
    <citation type="submission" date="2021-03" db="UniProtKB">
        <authorList>
            <consortium name="EnsemblPlants"/>
        </authorList>
    </citation>
    <scope>IDENTIFICATION</scope>
</reference>
<dbReference type="PROSITE" id="PS00028">
    <property type="entry name" value="ZINC_FINGER_C2H2_1"/>
    <property type="match status" value="1"/>
</dbReference>
<dbReference type="EnsemblPlants" id="AUR62043078-RA">
    <property type="protein sequence ID" value="AUR62043078-RA:cds"/>
    <property type="gene ID" value="AUR62043078"/>
</dbReference>
<dbReference type="PANTHER" id="PTHR11088:SF82">
    <property type="entry name" value="TRNA DIMETHYLALLYLTRANSFERASE 2"/>
    <property type="match status" value="1"/>
</dbReference>
<dbReference type="InterPro" id="IPR027417">
    <property type="entry name" value="P-loop_NTPase"/>
</dbReference>